<dbReference type="InterPro" id="IPR036249">
    <property type="entry name" value="Thioredoxin-like_sf"/>
</dbReference>
<organism evidence="2 3">
    <name type="scientific">Flavivirga jejuensis</name>
    <dbReference type="NCBI Taxonomy" id="870487"/>
    <lineage>
        <taxon>Bacteria</taxon>
        <taxon>Pseudomonadati</taxon>
        <taxon>Bacteroidota</taxon>
        <taxon>Flavobacteriia</taxon>
        <taxon>Flavobacteriales</taxon>
        <taxon>Flavobacteriaceae</taxon>
        <taxon>Flavivirga</taxon>
    </lineage>
</organism>
<dbReference type="RefSeq" id="WP_303304396.1">
    <property type="nucleotide sequence ID" value="NZ_BAABDA010000003.1"/>
</dbReference>
<evidence type="ECO:0000259" key="1">
    <source>
        <dbReference type="PROSITE" id="PS51352"/>
    </source>
</evidence>
<name>A0ABT8WVM7_9FLAO</name>
<dbReference type="PANTHER" id="PTHR42852">
    <property type="entry name" value="THIOL:DISULFIDE INTERCHANGE PROTEIN DSBE"/>
    <property type="match status" value="1"/>
</dbReference>
<dbReference type="CDD" id="cd02966">
    <property type="entry name" value="TlpA_like_family"/>
    <property type="match status" value="1"/>
</dbReference>
<gene>
    <name evidence="2" type="ORF">Q4Q40_22950</name>
</gene>
<dbReference type="Proteomes" id="UP001176806">
    <property type="component" value="Unassembled WGS sequence"/>
</dbReference>
<dbReference type="PANTHER" id="PTHR42852:SF13">
    <property type="entry name" value="PROTEIN DIPZ"/>
    <property type="match status" value="1"/>
</dbReference>
<comment type="caution">
    <text evidence="2">The sequence shown here is derived from an EMBL/GenBank/DDBJ whole genome shotgun (WGS) entry which is preliminary data.</text>
</comment>
<accession>A0ABT8WVM7</accession>
<reference evidence="2" key="1">
    <citation type="submission" date="2023-07" db="EMBL/GenBank/DDBJ databases">
        <title>Two novel species in the genus Flavivirga.</title>
        <authorList>
            <person name="Kwon K."/>
        </authorList>
    </citation>
    <scope>NUCLEOTIDE SEQUENCE</scope>
    <source>
        <strain evidence="2">KACC 14158</strain>
    </source>
</reference>
<dbReference type="InterPro" id="IPR013740">
    <property type="entry name" value="Redoxin"/>
</dbReference>
<dbReference type="PROSITE" id="PS51352">
    <property type="entry name" value="THIOREDOXIN_2"/>
    <property type="match status" value="1"/>
</dbReference>
<dbReference type="Pfam" id="PF08534">
    <property type="entry name" value="Redoxin"/>
    <property type="match status" value="1"/>
</dbReference>
<proteinExistence type="predicted"/>
<dbReference type="InterPro" id="IPR050553">
    <property type="entry name" value="Thioredoxin_ResA/DsbE_sf"/>
</dbReference>
<evidence type="ECO:0000313" key="3">
    <source>
        <dbReference type="Proteomes" id="UP001176806"/>
    </source>
</evidence>
<dbReference type="InterPro" id="IPR013766">
    <property type="entry name" value="Thioredoxin_domain"/>
</dbReference>
<protein>
    <submittedName>
        <fullName evidence="2">TlpA disulfide reductase family protein</fullName>
    </submittedName>
</protein>
<dbReference type="SUPFAM" id="SSF52833">
    <property type="entry name" value="Thioredoxin-like"/>
    <property type="match status" value="1"/>
</dbReference>
<feature type="domain" description="Thioredoxin" evidence="1">
    <location>
        <begin position="297"/>
        <end position="442"/>
    </location>
</feature>
<dbReference type="Gene3D" id="3.40.30.10">
    <property type="entry name" value="Glutaredoxin"/>
    <property type="match status" value="1"/>
</dbReference>
<keyword evidence="3" id="KW-1185">Reference proteome</keyword>
<dbReference type="EMBL" id="JAUOEL010000011">
    <property type="protein sequence ID" value="MDO5977065.1"/>
    <property type="molecule type" value="Genomic_DNA"/>
</dbReference>
<sequence>MNIKEKHNKVKRSRLEILLLVFASIIINIHAQEKQTDIKNRVTEVNRDLKALMLAKGGMGYKGYKKACDLGFLEMRKYEDSVFKESSRLAKAFWSKYRDDQGSNFAFLFEFFGVSTRPYFLPDNISDSIKQLIKDTSRKDRRLIRLLPVDIEAMEQWRQMGDSMVSSMLNSNASLEYKETVEFQLISRKFHDLLKLNSGLTKDKAEKAYWNRFEVQFWEPMRSMLENHVSKYAKLNIVATRVQNILNLIGVFSETTQEVYWNYFYKTTGSDHLQADMLGIRTLHKMAKDNVTAIETLKEVDYTKPLEMAFTAMDGSKVNLADMRGKVVLIDFWATYCAPCIKEMPHIRALYDKYKNQGFEVVGIVADGDGAKDQIFEILKKNKANWPQFLDGGDNVSVSYHALYKIKALPTVWLLNKDGVIVNRNARGASLEPLVRKYLDLK</sequence>
<evidence type="ECO:0000313" key="2">
    <source>
        <dbReference type="EMBL" id="MDO5977065.1"/>
    </source>
</evidence>